<evidence type="ECO:0000313" key="1">
    <source>
        <dbReference type="EMBL" id="ETO05074.1"/>
    </source>
</evidence>
<protein>
    <submittedName>
        <fullName evidence="1">Nedd4-binding protein</fullName>
    </submittedName>
</protein>
<gene>
    <name evidence="1" type="ORF">RFI_32322</name>
</gene>
<dbReference type="AlphaFoldDB" id="X6LTV6"/>
<comment type="caution">
    <text evidence="1">The sequence shown here is derived from an EMBL/GenBank/DDBJ whole genome shotgun (WGS) entry which is preliminary data.</text>
</comment>
<keyword evidence="2" id="KW-1185">Reference proteome</keyword>
<reference evidence="1 2" key="1">
    <citation type="journal article" date="2013" name="Curr. Biol.">
        <title>The Genome of the Foraminiferan Reticulomyxa filosa.</title>
        <authorList>
            <person name="Glockner G."/>
            <person name="Hulsmann N."/>
            <person name="Schleicher M."/>
            <person name="Noegel A.A."/>
            <person name="Eichinger L."/>
            <person name="Gallinger C."/>
            <person name="Pawlowski J."/>
            <person name="Sierra R."/>
            <person name="Euteneuer U."/>
            <person name="Pillet L."/>
            <person name="Moustafa A."/>
            <person name="Platzer M."/>
            <person name="Groth M."/>
            <person name="Szafranski K."/>
            <person name="Schliwa M."/>
        </authorList>
    </citation>
    <scope>NUCLEOTIDE SEQUENCE [LARGE SCALE GENOMIC DNA]</scope>
</reference>
<sequence>MLGFSHESITEQKIFGDLQNTHQIYHFEQQYFNPYFRVDFPFIYCERVFPIQNQPTLVLTIGRKKKINFFCFFLAHFHSHYFYPHIAMFLLYDVFKKKKKGAPGSGKTSWCNGRYGKQYVISADEYFEEYHDGQFVPQEIGNAHSYCEEKMFAYLQDTENYPCVCVANTHTHWWELYSKIVTVVLSPETPQLEFPHKIVFVVMPEQNTKAMAQRCAHDVPKFKIETMTHQIFREMLQNGTCIPTIQHVLQAGGGIPKSIRKKQLSSVFGQ</sequence>
<evidence type="ECO:0000313" key="2">
    <source>
        <dbReference type="Proteomes" id="UP000023152"/>
    </source>
</evidence>
<dbReference type="InterPro" id="IPR027417">
    <property type="entry name" value="P-loop_NTPase"/>
</dbReference>
<dbReference type="EMBL" id="ASPP01028572">
    <property type="protein sequence ID" value="ETO05074.1"/>
    <property type="molecule type" value="Genomic_DNA"/>
</dbReference>
<accession>X6LTV6</accession>
<name>X6LTV6_RETFI</name>
<feature type="non-terminal residue" evidence="1">
    <location>
        <position position="270"/>
    </location>
</feature>
<proteinExistence type="predicted"/>
<dbReference type="Gene3D" id="3.40.50.300">
    <property type="entry name" value="P-loop containing nucleotide triphosphate hydrolases"/>
    <property type="match status" value="1"/>
</dbReference>
<organism evidence="1 2">
    <name type="scientific">Reticulomyxa filosa</name>
    <dbReference type="NCBI Taxonomy" id="46433"/>
    <lineage>
        <taxon>Eukaryota</taxon>
        <taxon>Sar</taxon>
        <taxon>Rhizaria</taxon>
        <taxon>Retaria</taxon>
        <taxon>Foraminifera</taxon>
        <taxon>Monothalamids</taxon>
        <taxon>Reticulomyxidae</taxon>
        <taxon>Reticulomyxa</taxon>
    </lineage>
</organism>
<dbReference type="Proteomes" id="UP000023152">
    <property type="component" value="Unassembled WGS sequence"/>
</dbReference>